<dbReference type="InterPro" id="IPR027417">
    <property type="entry name" value="P-loop_NTPase"/>
</dbReference>
<gene>
    <name evidence="5" type="ORF">BECKLFY1418B_GA0070995_10168</name>
</gene>
<feature type="domain" description="ABC transporter" evidence="4">
    <location>
        <begin position="5"/>
        <end position="236"/>
    </location>
</feature>
<keyword evidence="1" id="KW-0813">Transport</keyword>
<dbReference type="AlphaFoldDB" id="A0A450UBG1"/>
<evidence type="ECO:0000313" key="5">
    <source>
        <dbReference type="EMBL" id="VFJ89544.1"/>
    </source>
</evidence>
<dbReference type="GO" id="GO:0043190">
    <property type="term" value="C:ATP-binding cassette (ABC) transporter complex"/>
    <property type="evidence" value="ECO:0007669"/>
    <property type="project" value="InterPro"/>
</dbReference>
<dbReference type="FunFam" id="3.40.50.300:FF:000425">
    <property type="entry name" value="Probable ABC transporter, ATP-binding subunit"/>
    <property type="match status" value="1"/>
</dbReference>
<dbReference type="SUPFAM" id="SSF50331">
    <property type="entry name" value="MOP-like"/>
    <property type="match status" value="1"/>
</dbReference>
<dbReference type="GO" id="GO:0015697">
    <property type="term" value="P:quaternary ammonium group transport"/>
    <property type="evidence" value="ECO:0007669"/>
    <property type="project" value="UniProtKB-ARBA"/>
</dbReference>
<sequence>MEALLKVKNLSKSYGKQAILKSLNLDVRKGEILALLGPSGSGKSTLLNILAGLLEPDLGEVTMDGNNIMQLKPELRQIGMVFQESLLFPHKSVEKNVTFAPRINKLDKREKFNRFEEVMNMMQLPCELWDKFPHELSGGEAQRVALARALISRPKLLLLDEPLANLDRKLRSELEIELRAVQKNIYLPFLYVTHNQDEAIAVADRLLILNEGSIEQEGETEDVYQNPKTAFVSEFLGRSNLIRCLAVDKGKGLKIEFNKQKSRQEAGNYISTGIAIYPPIASDVKIEAGKKYLYSIRNEKISIKDSNSGNDNDNMGNKDVEIDGKLRDIVFRGQTVDYIVDIEGVELIATESNTGKQLQKSKIGTQVCVTWNRESGFVYDVQQKSK</sequence>
<keyword evidence="2" id="KW-0547">Nucleotide-binding</keyword>
<dbReference type="PANTHER" id="PTHR42781:SF4">
    <property type="entry name" value="SPERMIDINE_PUTRESCINE IMPORT ATP-BINDING PROTEIN POTA"/>
    <property type="match status" value="1"/>
</dbReference>
<dbReference type="EMBL" id="CAADFF010000016">
    <property type="protein sequence ID" value="VFJ89544.1"/>
    <property type="molecule type" value="Genomic_DNA"/>
</dbReference>
<dbReference type="GO" id="GO:0016887">
    <property type="term" value="F:ATP hydrolysis activity"/>
    <property type="evidence" value="ECO:0007669"/>
    <property type="project" value="InterPro"/>
</dbReference>
<dbReference type="SUPFAM" id="SSF52540">
    <property type="entry name" value="P-loop containing nucleoside triphosphate hydrolases"/>
    <property type="match status" value="1"/>
</dbReference>
<protein>
    <submittedName>
        <fullName evidence="5">Putative spermidine/putrescine transport system ATP-binding protein</fullName>
    </submittedName>
</protein>
<dbReference type="SMART" id="SM00382">
    <property type="entry name" value="AAA"/>
    <property type="match status" value="1"/>
</dbReference>
<dbReference type="InterPro" id="IPR013611">
    <property type="entry name" value="Transp-assoc_OB_typ2"/>
</dbReference>
<dbReference type="Pfam" id="PF08402">
    <property type="entry name" value="TOBE_2"/>
    <property type="match status" value="1"/>
</dbReference>
<name>A0A450UBG1_9GAMM</name>
<dbReference type="Pfam" id="PF00005">
    <property type="entry name" value="ABC_tran"/>
    <property type="match status" value="1"/>
</dbReference>
<evidence type="ECO:0000259" key="4">
    <source>
        <dbReference type="PROSITE" id="PS50893"/>
    </source>
</evidence>
<evidence type="ECO:0000256" key="3">
    <source>
        <dbReference type="ARBA" id="ARBA00022840"/>
    </source>
</evidence>
<dbReference type="InterPro" id="IPR003593">
    <property type="entry name" value="AAA+_ATPase"/>
</dbReference>
<dbReference type="InterPro" id="IPR003439">
    <property type="entry name" value="ABC_transporter-like_ATP-bd"/>
</dbReference>
<dbReference type="Gene3D" id="2.40.50.100">
    <property type="match status" value="1"/>
</dbReference>
<dbReference type="PANTHER" id="PTHR42781">
    <property type="entry name" value="SPERMIDINE/PUTRESCINE IMPORT ATP-BINDING PROTEIN POTA"/>
    <property type="match status" value="1"/>
</dbReference>
<proteinExistence type="predicted"/>
<dbReference type="PROSITE" id="PS00211">
    <property type="entry name" value="ABC_TRANSPORTER_1"/>
    <property type="match status" value="1"/>
</dbReference>
<dbReference type="GO" id="GO:0005524">
    <property type="term" value="F:ATP binding"/>
    <property type="evidence" value="ECO:0007669"/>
    <property type="project" value="UniProtKB-KW"/>
</dbReference>
<keyword evidence="3 5" id="KW-0067">ATP-binding</keyword>
<dbReference type="InterPro" id="IPR008995">
    <property type="entry name" value="Mo/tungstate-bd_C_term_dom"/>
</dbReference>
<reference evidence="5" key="1">
    <citation type="submission" date="2019-02" db="EMBL/GenBank/DDBJ databases">
        <authorList>
            <person name="Gruber-Vodicka R. H."/>
            <person name="Seah K. B. B."/>
        </authorList>
    </citation>
    <scope>NUCLEOTIDE SEQUENCE</scope>
    <source>
        <strain evidence="5">BECK_M7</strain>
    </source>
</reference>
<dbReference type="Gene3D" id="3.40.50.300">
    <property type="entry name" value="P-loop containing nucleotide triphosphate hydrolases"/>
    <property type="match status" value="1"/>
</dbReference>
<evidence type="ECO:0000256" key="1">
    <source>
        <dbReference type="ARBA" id="ARBA00022448"/>
    </source>
</evidence>
<dbReference type="GO" id="GO:0022857">
    <property type="term" value="F:transmembrane transporter activity"/>
    <property type="evidence" value="ECO:0007669"/>
    <property type="project" value="InterPro"/>
</dbReference>
<dbReference type="InterPro" id="IPR050093">
    <property type="entry name" value="ABC_SmlMolc_Importer"/>
</dbReference>
<organism evidence="5">
    <name type="scientific">Candidatus Kentrum sp. LFY</name>
    <dbReference type="NCBI Taxonomy" id="2126342"/>
    <lineage>
        <taxon>Bacteria</taxon>
        <taxon>Pseudomonadati</taxon>
        <taxon>Pseudomonadota</taxon>
        <taxon>Gammaproteobacteria</taxon>
        <taxon>Candidatus Kentrum</taxon>
    </lineage>
</organism>
<dbReference type="InterPro" id="IPR017871">
    <property type="entry name" value="ABC_transporter-like_CS"/>
</dbReference>
<accession>A0A450UBG1</accession>
<dbReference type="PROSITE" id="PS50893">
    <property type="entry name" value="ABC_TRANSPORTER_2"/>
    <property type="match status" value="1"/>
</dbReference>
<evidence type="ECO:0000256" key="2">
    <source>
        <dbReference type="ARBA" id="ARBA00022741"/>
    </source>
</evidence>